<dbReference type="InterPro" id="IPR045229">
    <property type="entry name" value="TPP_enz"/>
</dbReference>
<feature type="region of interest" description="Disordered" evidence="3">
    <location>
        <begin position="1"/>
        <end position="30"/>
    </location>
</feature>
<feature type="region of interest" description="Disordered" evidence="3">
    <location>
        <begin position="165"/>
        <end position="200"/>
    </location>
</feature>
<feature type="domain" description="Thiamine pyrophosphate enzyme TPP-binding" evidence="4">
    <location>
        <begin position="577"/>
        <end position="701"/>
    </location>
</feature>
<keyword evidence="2" id="KW-0786">Thiamine pyrophosphate</keyword>
<feature type="compositionally biased region" description="Gly residues" evidence="3">
    <location>
        <begin position="571"/>
        <end position="584"/>
    </location>
</feature>
<evidence type="ECO:0000259" key="5">
    <source>
        <dbReference type="Pfam" id="PF02776"/>
    </source>
</evidence>
<dbReference type="Proteomes" id="UP000612055">
    <property type="component" value="Unassembled WGS sequence"/>
</dbReference>
<comment type="similarity">
    <text evidence="1">Belongs to the TPP enzyme family.</text>
</comment>
<dbReference type="CDD" id="cd02002">
    <property type="entry name" value="TPP_BFDC"/>
    <property type="match status" value="1"/>
</dbReference>
<dbReference type="GO" id="GO:0030976">
    <property type="term" value="F:thiamine pyrophosphate binding"/>
    <property type="evidence" value="ECO:0007669"/>
    <property type="project" value="InterPro"/>
</dbReference>
<dbReference type="CDD" id="cd07035">
    <property type="entry name" value="TPP_PYR_POX_like"/>
    <property type="match status" value="1"/>
</dbReference>
<proteinExistence type="inferred from homology"/>
<comment type="caution">
    <text evidence="6">The sequence shown here is derived from an EMBL/GenBank/DDBJ whole genome shotgun (WGS) entry which is preliminary data.</text>
</comment>
<feature type="compositionally biased region" description="Gly residues" evidence="3">
    <location>
        <begin position="416"/>
        <end position="426"/>
    </location>
</feature>
<dbReference type="InterPro" id="IPR011766">
    <property type="entry name" value="TPP_enzyme_TPP-bd"/>
</dbReference>
<feature type="region of interest" description="Disordered" evidence="3">
    <location>
        <begin position="559"/>
        <end position="584"/>
    </location>
</feature>
<feature type="compositionally biased region" description="Pro residues" evidence="3">
    <location>
        <begin position="244"/>
        <end position="263"/>
    </location>
</feature>
<dbReference type="AlphaFoldDB" id="A0A835YB48"/>
<evidence type="ECO:0000313" key="7">
    <source>
        <dbReference type="Proteomes" id="UP000612055"/>
    </source>
</evidence>
<organism evidence="6 7">
    <name type="scientific">Edaphochlamys debaryana</name>
    <dbReference type="NCBI Taxonomy" id="47281"/>
    <lineage>
        <taxon>Eukaryota</taxon>
        <taxon>Viridiplantae</taxon>
        <taxon>Chlorophyta</taxon>
        <taxon>core chlorophytes</taxon>
        <taxon>Chlorophyceae</taxon>
        <taxon>CS clade</taxon>
        <taxon>Chlamydomonadales</taxon>
        <taxon>Chlamydomonadales incertae sedis</taxon>
        <taxon>Edaphochlamys</taxon>
    </lineage>
</organism>
<feature type="region of interest" description="Disordered" evidence="3">
    <location>
        <begin position="243"/>
        <end position="265"/>
    </location>
</feature>
<dbReference type="Pfam" id="PF02775">
    <property type="entry name" value="TPP_enzyme_C"/>
    <property type="match status" value="1"/>
</dbReference>
<keyword evidence="7" id="KW-1185">Reference proteome</keyword>
<dbReference type="SUPFAM" id="SSF52518">
    <property type="entry name" value="Thiamin diphosphate-binding fold (THDP-binding)"/>
    <property type="match status" value="2"/>
</dbReference>
<feature type="region of interest" description="Disordered" evidence="3">
    <location>
        <begin position="411"/>
        <end position="431"/>
    </location>
</feature>
<accession>A0A835YB48</accession>
<dbReference type="Pfam" id="PF02776">
    <property type="entry name" value="TPP_enzyme_N"/>
    <property type="match status" value="1"/>
</dbReference>
<feature type="compositionally biased region" description="Basic and acidic residues" evidence="3">
    <location>
        <begin position="8"/>
        <end position="20"/>
    </location>
</feature>
<reference evidence="6" key="1">
    <citation type="journal article" date="2020" name="bioRxiv">
        <title>Comparative genomics of Chlamydomonas.</title>
        <authorList>
            <person name="Craig R.J."/>
            <person name="Hasan A.R."/>
            <person name="Ness R.W."/>
            <person name="Keightley P.D."/>
        </authorList>
    </citation>
    <scope>NUCLEOTIDE SEQUENCE</scope>
    <source>
        <strain evidence="6">CCAP 11/70</strain>
    </source>
</reference>
<evidence type="ECO:0000259" key="4">
    <source>
        <dbReference type="Pfam" id="PF02775"/>
    </source>
</evidence>
<dbReference type="PANTHER" id="PTHR18968:SF86">
    <property type="entry name" value="ACETOLACTATE SYNTHASE LARGE SUBUNIT ILVX-RELATED"/>
    <property type="match status" value="1"/>
</dbReference>
<dbReference type="PANTHER" id="PTHR18968">
    <property type="entry name" value="THIAMINE PYROPHOSPHATE ENZYMES"/>
    <property type="match status" value="1"/>
</dbReference>
<evidence type="ECO:0000256" key="2">
    <source>
        <dbReference type="ARBA" id="ARBA00023052"/>
    </source>
</evidence>
<feature type="compositionally biased region" description="Low complexity" evidence="3">
    <location>
        <begin position="559"/>
        <end position="570"/>
    </location>
</feature>
<dbReference type="GO" id="GO:0003984">
    <property type="term" value="F:acetolactate synthase activity"/>
    <property type="evidence" value="ECO:0007669"/>
    <property type="project" value="TreeGrafter"/>
</dbReference>
<dbReference type="GO" id="GO:0050660">
    <property type="term" value="F:flavin adenine dinucleotide binding"/>
    <property type="evidence" value="ECO:0007669"/>
    <property type="project" value="TreeGrafter"/>
</dbReference>
<dbReference type="InterPro" id="IPR012001">
    <property type="entry name" value="Thiamin_PyroP_enz_TPP-bd_dom"/>
</dbReference>
<feature type="compositionally biased region" description="Low complexity" evidence="3">
    <location>
        <begin position="21"/>
        <end position="30"/>
    </location>
</feature>
<dbReference type="OrthoDB" id="10006023at2759"/>
<gene>
    <name evidence="6" type="ORF">HYH03_003718</name>
</gene>
<protein>
    <recommendedName>
        <fullName evidence="8">Acetolactate synthase large subunit</fullName>
    </recommendedName>
</protein>
<feature type="compositionally biased region" description="Gly residues" evidence="3">
    <location>
        <begin position="168"/>
        <end position="190"/>
    </location>
</feature>
<evidence type="ECO:0000256" key="1">
    <source>
        <dbReference type="ARBA" id="ARBA00007812"/>
    </source>
</evidence>
<evidence type="ECO:0000313" key="6">
    <source>
        <dbReference type="EMBL" id="KAG2498464.1"/>
    </source>
</evidence>
<name>A0A835YB48_9CHLO</name>
<evidence type="ECO:0000256" key="3">
    <source>
        <dbReference type="SAM" id="MobiDB-lite"/>
    </source>
</evidence>
<feature type="domain" description="Thiamine pyrophosphate enzyme N-terminal TPP-binding" evidence="5">
    <location>
        <begin position="33"/>
        <end position="139"/>
    </location>
</feature>
<evidence type="ECO:0008006" key="8">
    <source>
        <dbReference type="Google" id="ProtNLM"/>
    </source>
</evidence>
<sequence>MAPAPAAEAEHPSPPRDHRGASSPAPAHSPPATVAEALLWAAVEGGARAVFANPGTTEMWLVAGLDAVGPQRLRPVLCLQENVATGAADGYWRVSRRPALTLLHLGPGLANGLANLHNARRARSAVVNLVGDMATWHRANDPPLNSPLEALAATVSARVVRLDRPSGGADGGVGKAGGSVGGAAKAGGGGGREEGSGDANPAGALVDRLVAAVAPTVAAADVAAEATVGGRVVTVVVPHDLSWEPPPPPPPPAPPPASLPPASPTAAAAAEATAEAAGAAEATAEAAEAAEAFIRDCAAALLKAKAAAAFAGSTGGGKGAALLLGGEALLADGGALAAAGVVAAAAGATLLCEGAFARADRGGGLPALRRLPYFPQEAAAELRRYACVVLVDAAPPVANFGYKGGPGRLLPDADGDAGGNGGGGGSSDPAAPSVWELDSASLAAAGWDVAAALQRLAAALGPAAAAVQPCVNCGGVFAPPRRPPLPPPGRLTAAALCAAVAALQPEGAVVVDESLTSGSAYWEASQGCPPFTHLTLTGGAIGSGPPMALGAAIALAQEAEAEGGSPEGSEAGTGAGGGAAGGGAQLARRRWRRRRVINFQADGSAMYSLQALWTHARERLPVTTIIAANASYAILKVEAARQRLPSAGPATRALTDLGAPHLDWVALAGGMGVPGVRVDTTEALLSALERALAAPGPFLIQADV</sequence>
<dbReference type="EMBL" id="JAEHOE010000010">
    <property type="protein sequence ID" value="KAG2498464.1"/>
    <property type="molecule type" value="Genomic_DNA"/>
</dbReference>
<dbReference type="InterPro" id="IPR029061">
    <property type="entry name" value="THDP-binding"/>
</dbReference>
<dbReference type="Gene3D" id="3.40.50.970">
    <property type="match status" value="2"/>
</dbReference>